<dbReference type="NCBIfam" id="NF008113">
    <property type="entry name" value="PRK10860.1"/>
    <property type="match status" value="1"/>
</dbReference>
<dbReference type="InterPro" id="IPR016193">
    <property type="entry name" value="Cytidine_deaminase-like"/>
</dbReference>
<dbReference type="Gene3D" id="3.40.140.10">
    <property type="entry name" value="Cytidine Deaminase, domain 2"/>
    <property type="match status" value="1"/>
</dbReference>
<dbReference type="AlphaFoldDB" id="A0A382Z428"/>
<dbReference type="GO" id="GO:0008270">
    <property type="term" value="F:zinc ion binding"/>
    <property type="evidence" value="ECO:0007669"/>
    <property type="project" value="InterPro"/>
</dbReference>
<dbReference type="PANTHER" id="PTHR11079">
    <property type="entry name" value="CYTOSINE DEAMINASE FAMILY MEMBER"/>
    <property type="match status" value="1"/>
</dbReference>
<dbReference type="PANTHER" id="PTHR11079:SF202">
    <property type="entry name" value="TRNA-SPECIFIC ADENOSINE DEAMINASE"/>
    <property type="match status" value="1"/>
</dbReference>
<dbReference type="Pfam" id="PF00383">
    <property type="entry name" value="dCMP_cyt_deam_1"/>
    <property type="match status" value="1"/>
</dbReference>
<dbReference type="InterPro" id="IPR016192">
    <property type="entry name" value="APOBEC/CMP_deaminase_Zn-bd"/>
</dbReference>
<reference evidence="12" key="1">
    <citation type="submission" date="2018-05" db="EMBL/GenBank/DDBJ databases">
        <authorList>
            <person name="Lanie J.A."/>
            <person name="Ng W.-L."/>
            <person name="Kazmierczak K.M."/>
            <person name="Andrzejewski T.M."/>
            <person name="Davidsen T.M."/>
            <person name="Wayne K.J."/>
            <person name="Tettelin H."/>
            <person name="Glass J.I."/>
            <person name="Rusch D."/>
            <person name="Podicherti R."/>
            <person name="Tsui H.-C.T."/>
            <person name="Winkler M.E."/>
        </authorList>
    </citation>
    <scope>NUCLEOTIDE SEQUENCE</scope>
</reference>
<evidence type="ECO:0000256" key="10">
    <source>
        <dbReference type="ARBA" id="ARBA00048045"/>
    </source>
</evidence>
<evidence type="ECO:0000256" key="5">
    <source>
        <dbReference type="ARBA" id="ARBA00019216"/>
    </source>
</evidence>
<keyword evidence="7" id="KW-0479">Metal-binding</keyword>
<comment type="similarity">
    <text evidence="2">Belongs to the cytidine and deoxycytidylate deaminase family. ADAT2 subfamily.</text>
</comment>
<name>A0A382Z428_9ZZZZ</name>
<dbReference type="GO" id="GO:0052717">
    <property type="term" value="F:tRNA-specific adenosine-34 deaminase activity"/>
    <property type="evidence" value="ECO:0007669"/>
    <property type="project" value="UniProtKB-EC"/>
</dbReference>
<dbReference type="CDD" id="cd01285">
    <property type="entry name" value="nucleoside_deaminase"/>
    <property type="match status" value="1"/>
</dbReference>
<keyword evidence="6" id="KW-0819">tRNA processing</keyword>
<evidence type="ECO:0000313" key="12">
    <source>
        <dbReference type="EMBL" id="SVD90050.1"/>
    </source>
</evidence>
<feature type="domain" description="CMP/dCMP-type deaminase" evidence="11">
    <location>
        <begin position="10"/>
        <end position="122"/>
    </location>
</feature>
<keyword evidence="9" id="KW-0862">Zinc</keyword>
<dbReference type="EC" id="3.5.4.33" evidence="4"/>
<evidence type="ECO:0000256" key="3">
    <source>
        <dbReference type="ARBA" id="ARBA00011738"/>
    </source>
</evidence>
<evidence type="ECO:0000259" key="11">
    <source>
        <dbReference type="PROSITE" id="PS51747"/>
    </source>
</evidence>
<comment type="catalytic activity">
    <reaction evidence="10">
        <text>adenosine(34) in tRNA + H2O + H(+) = inosine(34) in tRNA + NH4(+)</text>
        <dbReference type="Rhea" id="RHEA:43168"/>
        <dbReference type="Rhea" id="RHEA-COMP:10373"/>
        <dbReference type="Rhea" id="RHEA-COMP:10374"/>
        <dbReference type="ChEBI" id="CHEBI:15377"/>
        <dbReference type="ChEBI" id="CHEBI:15378"/>
        <dbReference type="ChEBI" id="CHEBI:28938"/>
        <dbReference type="ChEBI" id="CHEBI:74411"/>
        <dbReference type="ChEBI" id="CHEBI:82852"/>
        <dbReference type="EC" id="3.5.4.33"/>
    </reaction>
</comment>
<gene>
    <name evidence="12" type="ORF">METZ01_LOCUS442904</name>
</gene>
<dbReference type="InterPro" id="IPR028883">
    <property type="entry name" value="tRNA_aden_deaminase"/>
</dbReference>
<accession>A0A382Z428</accession>
<dbReference type="SUPFAM" id="SSF53927">
    <property type="entry name" value="Cytidine deaminase-like"/>
    <property type="match status" value="1"/>
</dbReference>
<evidence type="ECO:0000256" key="4">
    <source>
        <dbReference type="ARBA" id="ARBA00012740"/>
    </source>
</evidence>
<dbReference type="PROSITE" id="PS51747">
    <property type="entry name" value="CYT_DCMP_DEAMINASES_2"/>
    <property type="match status" value="1"/>
</dbReference>
<proteinExistence type="inferred from homology"/>
<comment type="cofactor">
    <cofactor evidence="1">
        <name>Zn(2+)</name>
        <dbReference type="ChEBI" id="CHEBI:29105"/>
    </cofactor>
</comment>
<organism evidence="12">
    <name type="scientific">marine metagenome</name>
    <dbReference type="NCBI Taxonomy" id="408172"/>
    <lineage>
        <taxon>unclassified sequences</taxon>
        <taxon>metagenomes</taxon>
        <taxon>ecological metagenomes</taxon>
    </lineage>
</organism>
<keyword evidence="8" id="KW-0378">Hydrolase</keyword>
<evidence type="ECO:0000256" key="9">
    <source>
        <dbReference type="ARBA" id="ARBA00022833"/>
    </source>
</evidence>
<dbReference type="GO" id="GO:0002100">
    <property type="term" value="P:tRNA wobble adenosine to inosine editing"/>
    <property type="evidence" value="ECO:0007669"/>
    <property type="project" value="InterPro"/>
</dbReference>
<evidence type="ECO:0000256" key="8">
    <source>
        <dbReference type="ARBA" id="ARBA00022801"/>
    </source>
</evidence>
<dbReference type="HAMAP" id="MF_00972">
    <property type="entry name" value="tRNA_aden_deaminase"/>
    <property type="match status" value="1"/>
</dbReference>
<comment type="subunit">
    <text evidence="3">Homodimer.</text>
</comment>
<evidence type="ECO:0000256" key="1">
    <source>
        <dbReference type="ARBA" id="ARBA00001947"/>
    </source>
</evidence>
<evidence type="ECO:0000256" key="2">
    <source>
        <dbReference type="ARBA" id="ARBA00010669"/>
    </source>
</evidence>
<evidence type="ECO:0000256" key="6">
    <source>
        <dbReference type="ARBA" id="ARBA00022694"/>
    </source>
</evidence>
<protein>
    <recommendedName>
        <fullName evidence="5">tRNA-specific adenosine deaminase 2</fullName>
        <ecNumber evidence="4">3.5.4.33</ecNumber>
    </recommendedName>
</protein>
<sequence length="163" mass="18042">MPLNNILNYQLHKLRMAEALHEARIALRKAEVPVGAVLFLEGTLVGRGHNSSISNKDATAHAEIQAIRDACKNVGNYRLPNSILYVTLEPCIMCAGAILQARIEEVVFAIREPTYGASGSVINVLESDWMKHRCRVTTGICADESRVMLKEFFSRLRSGCVSE</sequence>
<evidence type="ECO:0000256" key="7">
    <source>
        <dbReference type="ARBA" id="ARBA00022723"/>
    </source>
</evidence>
<dbReference type="PROSITE" id="PS00903">
    <property type="entry name" value="CYT_DCMP_DEAMINASES_1"/>
    <property type="match status" value="1"/>
</dbReference>
<dbReference type="InterPro" id="IPR002125">
    <property type="entry name" value="CMP_dCMP_dom"/>
</dbReference>
<dbReference type="EMBL" id="UINC01180712">
    <property type="protein sequence ID" value="SVD90050.1"/>
    <property type="molecule type" value="Genomic_DNA"/>
</dbReference>